<protein>
    <submittedName>
        <fullName evidence="2">Uncharacterized protein</fullName>
    </submittedName>
</protein>
<name>A0A915IGK1_ROMCU</name>
<dbReference type="WBParaSite" id="nRc.2.0.1.t13326-RA">
    <property type="protein sequence ID" value="nRc.2.0.1.t13326-RA"/>
    <property type="gene ID" value="nRc.2.0.1.g13326"/>
</dbReference>
<keyword evidence="1" id="KW-1185">Reference proteome</keyword>
<organism evidence="1 2">
    <name type="scientific">Romanomermis culicivorax</name>
    <name type="common">Nematode worm</name>
    <dbReference type="NCBI Taxonomy" id="13658"/>
    <lineage>
        <taxon>Eukaryota</taxon>
        <taxon>Metazoa</taxon>
        <taxon>Ecdysozoa</taxon>
        <taxon>Nematoda</taxon>
        <taxon>Enoplea</taxon>
        <taxon>Dorylaimia</taxon>
        <taxon>Mermithida</taxon>
        <taxon>Mermithoidea</taxon>
        <taxon>Mermithidae</taxon>
        <taxon>Romanomermis</taxon>
    </lineage>
</organism>
<evidence type="ECO:0000313" key="1">
    <source>
        <dbReference type="Proteomes" id="UP000887565"/>
    </source>
</evidence>
<evidence type="ECO:0000313" key="2">
    <source>
        <dbReference type="WBParaSite" id="nRc.2.0.1.t13326-RA"/>
    </source>
</evidence>
<proteinExistence type="predicted"/>
<dbReference type="AlphaFoldDB" id="A0A915IGK1"/>
<accession>A0A915IGK1</accession>
<dbReference type="Proteomes" id="UP000887565">
    <property type="component" value="Unplaced"/>
</dbReference>
<sequence length="71" mass="8262">MFRLDVQKDKTPVESLLIIEKVGPVRNCVLVYNHSHILRALAKRLPPASFWQDLDDESAMETMAEFWFISN</sequence>
<reference evidence="2" key="1">
    <citation type="submission" date="2022-11" db="UniProtKB">
        <authorList>
            <consortium name="WormBaseParasite"/>
        </authorList>
    </citation>
    <scope>IDENTIFICATION</scope>
</reference>